<sequence>MSSVSATTQQGPVEARSLSSITAIASNPPAYPRNPTHEKHDPLQLYIVRVPGSQDIFLSPVKPPTKSSVSAEAINASLYYLHASTPEDDALLQEVELEREKQLHRRKEGLEAASIDDPTHRDLARLNNVRRKPVGGEREPSGQENTAISMAVTAPALAQENVAPPRVPRRPVPGPQVSAENVSFVGTPVSNVQPEVMSERRQGSADSMGNPVPRRPLPPVPPNEEPLIYDAFSGDDHPRKSNRWSAFMDNVQARGKEVWKEKYETMSAGRHSLDANRPQLPPRPSHDSSRSPNRSPGQSPTRRAKSHQASRGNAGFHLTLIRRDPASGTQWNVATISTPRLDRNTVDIEISTPGYNRFAGSNEPLSLASLAANLPPEMLKSAGSSLAASLGLEKPTEKQPQTKTQPQPSGPRKFHRQLCVSRQFEDPSGGIRSTLDSGNGHVPEGSKLKSGYYVFNSPWNGTCTFSSSVNGRSLKCKHMISAPGNAPPGDNDSNPAVTVAEIRFNTPFQAANLHFHASQRQHQQHQPHHHTHTHYSQTSNPTATPTSPRHNPDPSNPDTVPKRNSLSQFLNPNNLSRPRAHSGPNTPYTPDTTTPSTRTPFSPTNLIRRTSLRTARFSRHADFRHQYPAAPPRPRRSTSTSSGGQDSDEDRLDFSLARELAGGGMRGKSAKLGKLVVEDEGIKMLDLVVAACMAVWWRGYYH</sequence>
<dbReference type="STRING" id="1316194.A0A1Q5SXG3"/>
<feature type="compositionally biased region" description="Polar residues" evidence="1">
    <location>
        <begin position="540"/>
        <end position="549"/>
    </location>
</feature>
<reference evidence="2 3" key="1">
    <citation type="submission" date="2016-10" db="EMBL/GenBank/DDBJ databases">
        <title>Genome sequence of the ascomycete fungus Penicillium subrubescens.</title>
        <authorList>
            <person name="De Vries R.P."/>
            <person name="Peng M."/>
            <person name="Dilokpimol A."/>
            <person name="Hilden K."/>
            <person name="Makela M.R."/>
            <person name="Grigoriev I."/>
            <person name="Riley R."/>
            <person name="Granchi Z."/>
        </authorList>
    </citation>
    <scope>NUCLEOTIDE SEQUENCE [LARGE SCALE GENOMIC DNA]</scope>
    <source>
        <strain evidence="2 3">CBS 132785</strain>
    </source>
</reference>
<feature type="region of interest" description="Disordered" evidence="1">
    <location>
        <begin position="393"/>
        <end position="414"/>
    </location>
</feature>
<gene>
    <name evidence="2" type="ORF">PENSUB_12617</name>
</gene>
<feature type="region of interest" description="Disordered" evidence="1">
    <location>
        <begin position="517"/>
        <end position="651"/>
    </location>
</feature>
<name>A0A1Q5SXG3_9EURO</name>
<dbReference type="AlphaFoldDB" id="A0A1Q5SXG3"/>
<evidence type="ECO:0000256" key="1">
    <source>
        <dbReference type="SAM" id="MobiDB-lite"/>
    </source>
</evidence>
<keyword evidence="3" id="KW-1185">Reference proteome</keyword>
<feature type="compositionally biased region" description="Low complexity" evidence="1">
    <location>
        <begin position="393"/>
        <end position="407"/>
    </location>
</feature>
<feature type="compositionally biased region" description="Polar residues" evidence="1">
    <location>
        <begin position="1"/>
        <end position="25"/>
    </location>
</feature>
<accession>A0A1Q5SXG3</accession>
<evidence type="ECO:0000313" key="3">
    <source>
        <dbReference type="Proteomes" id="UP000186955"/>
    </source>
</evidence>
<dbReference type="EMBL" id="MNBE01000740">
    <property type="protein sequence ID" value="OKO92632.1"/>
    <property type="molecule type" value="Genomic_DNA"/>
</dbReference>
<feature type="compositionally biased region" description="Low complexity" evidence="1">
    <location>
        <begin position="584"/>
        <end position="604"/>
    </location>
</feature>
<dbReference type="OrthoDB" id="10003116at2759"/>
<proteinExistence type="predicted"/>
<feature type="compositionally biased region" description="Pro residues" evidence="1">
    <location>
        <begin position="213"/>
        <end position="224"/>
    </location>
</feature>
<dbReference type="Proteomes" id="UP000186955">
    <property type="component" value="Unassembled WGS sequence"/>
</dbReference>
<feature type="compositionally biased region" description="Basic residues" evidence="1">
    <location>
        <begin position="517"/>
        <end position="533"/>
    </location>
</feature>
<protein>
    <submittedName>
        <fullName evidence="2">Uncharacterized protein</fullName>
    </submittedName>
</protein>
<feature type="region of interest" description="Disordered" evidence="1">
    <location>
        <begin position="1"/>
        <end position="38"/>
    </location>
</feature>
<evidence type="ECO:0000313" key="2">
    <source>
        <dbReference type="EMBL" id="OKO92632.1"/>
    </source>
</evidence>
<organism evidence="2 3">
    <name type="scientific">Penicillium subrubescens</name>
    <dbReference type="NCBI Taxonomy" id="1316194"/>
    <lineage>
        <taxon>Eukaryota</taxon>
        <taxon>Fungi</taxon>
        <taxon>Dikarya</taxon>
        <taxon>Ascomycota</taxon>
        <taxon>Pezizomycotina</taxon>
        <taxon>Eurotiomycetes</taxon>
        <taxon>Eurotiomycetidae</taxon>
        <taxon>Eurotiales</taxon>
        <taxon>Aspergillaceae</taxon>
        <taxon>Penicillium</taxon>
    </lineage>
</organism>
<feature type="compositionally biased region" description="Polar residues" evidence="1">
    <location>
        <begin position="556"/>
        <end position="576"/>
    </location>
</feature>
<feature type="region of interest" description="Disordered" evidence="1">
    <location>
        <begin position="268"/>
        <end position="317"/>
    </location>
</feature>
<comment type="caution">
    <text evidence="2">The sequence shown here is derived from an EMBL/GenBank/DDBJ whole genome shotgun (WGS) entry which is preliminary data.</text>
</comment>
<feature type="region of interest" description="Disordered" evidence="1">
    <location>
        <begin position="195"/>
        <end position="235"/>
    </location>
</feature>